<evidence type="ECO:0000313" key="7">
    <source>
        <dbReference type="EMBL" id="QDK20588.1"/>
    </source>
</evidence>
<organism evidence="7 8">
    <name type="scientific">Leclercia adecarboxylata</name>
    <dbReference type="NCBI Taxonomy" id="83655"/>
    <lineage>
        <taxon>Bacteria</taxon>
        <taxon>Pseudomonadati</taxon>
        <taxon>Pseudomonadota</taxon>
        <taxon>Gammaproteobacteria</taxon>
        <taxon>Enterobacterales</taxon>
        <taxon>Enterobacteriaceae</taxon>
        <taxon>Leclercia</taxon>
    </lineage>
</organism>
<dbReference type="InterPro" id="IPR007197">
    <property type="entry name" value="rSAM"/>
</dbReference>
<dbReference type="InterPro" id="IPR024032">
    <property type="entry name" value="rSAM_paired_HxsC"/>
</dbReference>
<evidence type="ECO:0000259" key="6">
    <source>
        <dbReference type="Pfam" id="PF04055"/>
    </source>
</evidence>
<dbReference type="Pfam" id="PF04055">
    <property type="entry name" value="Radical_SAM"/>
    <property type="match status" value="1"/>
</dbReference>
<dbReference type="InterPro" id="IPR013785">
    <property type="entry name" value="Aldolase_TIM"/>
</dbReference>
<evidence type="ECO:0000256" key="2">
    <source>
        <dbReference type="ARBA" id="ARBA00022691"/>
    </source>
</evidence>
<dbReference type="SFLD" id="SFLDG01103">
    <property type="entry name" value="Uncharacterised_Radical_SAM_Su"/>
    <property type="match status" value="1"/>
</dbReference>
<dbReference type="NCBIfam" id="TIGR03977">
    <property type="entry name" value="rSAM_pair_HxsC"/>
    <property type="match status" value="1"/>
</dbReference>
<evidence type="ECO:0000256" key="3">
    <source>
        <dbReference type="ARBA" id="ARBA00022723"/>
    </source>
</evidence>
<dbReference type="GO" id="GO:0003824">
    <property type="term" value="F:catalytic activity"/>
    <property type="evidence" value="ECO:0007669"/>
    <property type="project" value="InterPro"/>
</dbReference>
<evidence type="ECO:0000256" key="4">
    <source>
        <dbReference type="ARBA" id="ARBA00023004"/>
    </source>
</evidence>
<gene>
    <name evidence="7" type="primary">hxsC</name>
    <name evidence="7" type="ORF">ES815_20675</name>
</gene>
<evidence type="ECO:0000256" key="5">
    <source>
        <dbReference type="ARBA" id="ARBA00023014"/>
    </source>
</evidence>
<dbReference type="EMBL" id="CP035382">
    <property type="protein sequence ID" value="QDK20588.1"/>
    <property type="molecule type" value="Genomic_DNA"/>
</dbReference>
<evidence type="ECO:0000313" key="8">
    <source>
        <dbReference type="Proteomes" id="UP000317812"/>
    </source>
</evidence>
<keyword evidence="4" id="KW-0408">Iron</keyword>
<keyword evidence="3" id="KW-0479">Metal-binding</keyword>
<proteinExistence type="predicted"/>
<keyword evidence="5" id="KW-0411">Iron-sulfur</keyword>
<dbReference type="InterPro" id="IPR058240">
    <property type="entry name" value="rSAM_sf"/>
</dbReference>
<comment type="cofactor">
    <cofactor evidence="1">
        <name>[4Fe-4S] cluster</name>
        <dbReference type="ChEBI" id="CHEBI:49883"/>
    </cofactor>
</comment>
<dbReference type="SFLD" id="SFLDS00029">
    <property type="entry name" value="Radical_SAM"/>
    <property type="match status" value="1"/>
</dbReference>
<dbReference type="PANTHER" id="PTHR11228:SF34">
    <property type="entry name" value="TUNGSTEN-CONTAINING ALDEHYDE FERREDOXIN OXIDOREDUCTASE COFACTOR MODIFYING PROTEIN"/>
    <property type="match status" value="1"/>
</dbReference>
<reference evidence="7 8" key="1">
    <citation type="submission" date="2019-01" db="EMBL/GenBank/DDBJ databases">
        <title>Florfenicol resistance in Enterobacteriaceae and whole-genome sequence analysis of florfenicol-resistant Leclercia adecarboxylata strain R25.</title>
        <authorList>
            <person name="Bao Q."/>
            <person name="Ying Y."/>
        </authorList>
    </citation>
    <scope>NUCLEOTIDE SEQUENCE [LARGE SCALE GENOMIC DNA]</scope>
    <source>
        <strain evidence="7 8">R25</strain>
    </source>
</reference>
<dbReference type="RefSeq" id="WP_142489472.1">
    <property type="nucleotide sequence ID" value="NZ_CP035382.1"/>
</dbReference>
<sequence length="402" mass="45037">MNTPYTEDTLFLSVQAERVLHLASPLFGKVVTDTQANLADTILFLPAHTQGPLPSLHHVRAIICSSTDPRFEKLKLHSMVPLIVIAPDVIFSQGDIISVSERGRIHRYFRAKSQNNAFLVTETCNNLCIMCPQPPKPPSLVNHEGIEQRILHTLNLIDDENLPASLCITGGEPTMLKEGLLRIVEGISDRTPQTLIHLLTNGRYLSNEHYTARLAHVGGPQLLAGIPLFGHVSELHDYVVQAEGAFNQTMAGLLNCYKHGINIELRVVLTKVTVPYLKALAEFISRNLFFVKHVALMGMENMGFAKLNREAVFVDPWDYKDELSAAIEIFQLYGIDVRIFNLPLCVVNPDTHACCKQSISDFKNSWDPVCMSCIKRESCCGFFSSSTEKFWLSRHIRPFVAE</sequence>
<dbReference type="GO" id="GO:0046872">
    <property type="term" value="F:metal ion binding"/>
    <property type="evidence" value="ECO:0007669"/>
    <property type="project" value="UniProtKB-KW"/>
</dbReference>
<dbReference type="GO" id="GO:0051536">
    <property type="term" value="F:iron-sulfur cluster binding"/>
    <property type="evidence" value="ECO:0007669"/>
    <property type="project" value="UniProtKB-KW"/>
</dbReference>
<dbReference type="SFLD" id="SFLDG01067">
    <property type="entry name" value="SPASM/twitch_domain_containing"/>
    <property type="match status" value="1"/>
</dbReference>
<dbReference type="CDD" id="cd01335">
    <property type="entry name" value="Radical_SAM"/>
    <property type="match status" value="1"/>
</dbReference>
<dbReference type="SUPFAM" id="SSF102114">
    <property type="entry name" value="Radical SAM enzymes"/>
    <property type="match status" value="1"/>
</dbReference>
<dbReference type="Proteomes" id="UP000317812">
    <property type="component" value="Chromosome"/>
</dbReference>
<accession>A0AAP9DD30</accession>
<protein>
    <submittedName>
        <fullName evidence="7">His-Xaa-Ser system radical SAM maturase HxsC</fullName>
    </submittedName>
</protein>
<dbReference type="AlphaFoldDB" id="A0AAP9DD30"/>
<keyword evidence="2" id="KW-0949">S-adenosyl-L-methionine</keyword>
<name>A0AAP9DD30_9ENTR</name>
<dbReference type="PANTHER" id="PTHR11228">
    <property type="entry name" value="RADICAL SAM DOMAIN PROTEIN"/>
    <property type="match status" value="1"/>
</dbReference>
<dbReference type="InterPro" id="IPR050377">
    <property type="entry name" value="Radical_SAM_PqqE_MftC-like"/>
</dbReference>
<feature type="domain" description="Radical SAM core" evidence="6">
    <location>
        <begin position="120"/>
        <end position="283"/>
    </location>
</feature>
<dbReference type="Gene3D" id="3.20.20.70">
    <property type="entry name" value="Aldolase class I"/>
    <property type="match status" value="1"/>
</dbReference>
<evidence type="ECO:0000256" key="1">
    <source>
        <dbReference type="ARBA" id="ARBA00001966"/>
    </source>
</evidence>